<reference evidence="5" key="1">
    <citation type="submission" date="2022-10" db="EMBL/GenBank/DDBJ databases">
        <title>The complete genomes of actinobacterial strains from the NBC collection.</title>
        <authorList>
            <person name="Joergensen T.S."/>
            <person name="Alvarez Arevalo M."/>
            <person name="Sterndorff E.B."/>
            <person name="Faurdal D."/>
            <person name="Vuksanovic O."/>
            <person name="Mourched A.-S."/>
            <person name="Charusanti P."/>
            <person name="Shaw S."/>
            <person name="Blin K."/>
            <person name="Weber T."/>
        </authorList>
    </citation>
    <scope>NUCLEOTIDE SEQUENCE</scope>
    <source>
        <strain evidence="5">NBC_00003</strain>
    </source>
</reference>
<protein>
    <submittedName>
        <fullName evidence="5">Dipeptidase</fullName>
    </submittedName>
</protein>
<keyword evidence="3" id="KW-0378">Hydrolase</keyword>
<dbReference type="GO" id="GO:0008233">
    <property type="term" value="F:peptidase activity"/>
    <property type="evidence" value="ECO:0007669"/>
    <property type="project" value="UniProtKB-KW"/>
</dbReference>
<evidence type="ECO:0000259" key="4">
    <source>
        <dbReference type="Pfam" id="PF07687"/>
    </source>
</evidence>
<evidence type="ECO:0000313" key="5">
    <source>
        <dbReference type="EMBL" id="WTW65530.1"/>
    </source>
</evidence>
<dbReference type="NCBIfam" id="NF005914">
    <property type="entry name" value="PRK07907.1"/>
    <property type="match status" value="1"/>
</dbReference>
<dbReference type="Gene3D" id="3.40.630.10">
    <property type="entry name" value="Zn peptidases"/>
    <property type="match status" value="1"/>
</dbReference>
<keyword evidence="1" id="KW-0645">Protease</keyword>
<dbReference type="SUPFAM" id="SSF53187">
    <property type="entry name" value="Zn-dependent exopeptidases"/>
    <property type="match status" value="1"/>
</dbReference>
<keyword evidence="2" id="KW-0479">Metal-binding</keyword>
<dbReference type="GO" id="GO:0046872">
    <property type="term" value="F:metal ion binding"/>
    <property type="evidence" value="ECO:0007669"/>
    <property type="project" value="UniProtKB-KW"/>
</dbReference>
<dbReference type="Pfam" id="PF07687">
    <property type="entry name" value="M20_dimer"/>
    <property type="match status" value="1"/>
</dbReference>
<dbReference type="GO" id="GO:0006508">
    <property type="term" value="P:proteolysis"/>
    <property type="evidence" value="ECO:0007669"/>
    <property type="project" value="UniProtKB-KW"/>
</dbReference>
<name>A0AAU2VDG4_9ACTN</name>
<dbReference type="Gene3D" id="3.30.70.360">
    <property type="match status" value="1"/>
</dbReference>
<accession>A0AAU2VDG4</accession>
<proteinExistence type="predicted"/>
<dbReference type="PANTHER" id="PTHR43270">
    <property type="entry name" value="BETA-ALA-HIS DIPEPTIDASE"/>
    <property type="match status" value="1"/>
</dbReference>
<dbReference type="AlphaFoldDB" id="A0AAU2VDG4"/>
<feature type="domain" description="Peptidase M20 dimerisation" evidence="4">
    <location>
        <begin position="204"/>
        <end position="346"/>
    </location>
</feature>
<sequence>MTAHPIAETIASLMPRAKTELTELVAFQSVADEAVAPRSECVAAANWVADALRTEGFQDVALLDTPDGSQSVYGLLPGPVGAPTVLLYAHYDVQPKLDESAWVTPPFELTERDGRWYGRGAADCKGGFIMHLLALRALKANGGVPVSVKVIVEGSEEQGTGGLEQYAEAHPELLTADAIVIGDTGNFRVGLPTVTATLRGMTMIRVQIDTLEGNLHSGQFGGAAPDALAALIRVLDSLRDENGQTVIEGLAADSEWDGLQYPEAEFRQDAKVLDGVALPGTGTVADRIWARPAVTVIGIDCHPVAGATPSIPASARAQISLRVPPGQDAAEATKLLYAHIEKHVPWNARVTFEQVGQGQPFRADINSPAYTSMAEAMAVAYPGEEMQSSGMGGSIPLCNTLAALYPQAEILLIGLSEPEAQIHAVNESVSPQELERLSVAEAHFLVNYAESKRS</sequence>
<dbReference type="InterPro" id="IPR011650">
    <property type="entry name" value="Peptidase_M20_dimer"/>
</dbReference>
<organism evidence="5">
    <name type="scientific">Streptomyces sp. NBC_00003</name>
    <dbReference type="NCBI Taxonomy" id="2903608"/>
    <lineage>
        <taxon>Bacteria</taxon>
        <taxon>Bacillati</taxon>
        <taxon>Actinomycetota</taxon>
        <taxon>Actinomycetes</taxon>
        <taxon>Kitasatosporales</taxon>
        <taxon>Streptomycetaceae</taxon>
        <taxon>Streptomyces</taxon>
    </lineage>
</organism>
<dbReference type="PANTHER" id="PTHR43270:SF12">
    <property type="entry name" value="SUCCINYL-DIAMINOPIMELATE DESUCCINYLASE"/>
    <property type="match status" value="1"/>
</dbReference>
<dbReference type="EMBL" id="CP108318">
    <property type="protein sequence ID" value="WTW65530.1"/>
    <property type="molecule type" value="Genomic_DNA"/>
</dbReference>
<evidence type="ECO:0000256" key="2">
    <source>
        <dbReference type="ARBA" id="ARBA00022723"/>
    </source>
</evidence>
<dbReference type="InterPro" id="IPR002933">
    <property type="entry name" value="Peptidase_M20"/>
</dbReference>
<gene>
    <name evidence="5" type="ORF">OG549_35500</name>
</gene>
<dbReference type="InterPro" id="IPR051458">
    <property type="entry name" value="Cyt/Met_Dipeptidase"/>
</dbReference>
<evidence type="ECO:0000256" key="1">
    <source>
        <dbReference type="ARBA" id="ARBA00022670"/>
    </source>
</evidence>
<dbReference type="Pfam" id="PF01546">
    <property type="entry name" value="Peptidase_M20"/>
    <property type="match status" value="1"/>
</dbReference>
<dbReference type="CDD" id="cd03893">
    <property type="entry name" value="M20_Dipept_like"/>
    <property type="match status" value="1"/>
</dbReference>
<evidence type="ECO:0000256" key="3">
    <source>
        <dbReference type="ARBA" id="ARBA00022801"/>
    </source>
</evidence>